<dbReference type="PROSITE" id="PS51352">
    <property type="entry name" value="THIOREDOXIN_2"/>
    <property type="match status" value="1"/>
</dbReference>
<dbReference type="SUPFAM" id="SSF52833">
    <property type="entry name" value="Thioredoxin-like"/>
    <property type="match status" value="1"/>
</dbReference>
<dbReference type="GO" id="GO:0016491">
    <property type="term" value="F:oxidoreductase activity"/>
    <property type="evidence" value="ECO:0007669"/>
    <property type="project" value="InterPro"/>
</dbReference>
<gene>
    <name evidence="2" type="ORF">BVER_01630</name>
</gene>
<dbReference type="PATRIC" id="fig|242163.4.peg.93"/>
<comment type="caution">
    <text evidence="2">The sequence shown here is derived from an EMBL/GenBank/DDBJ whole genome shotgun (WGS) entry which is preliminary data.</text>
</comment>
<dbReference type="RefSeq" id="WP_050451448.1">
    <property type="nucleotide sequence ID" value="NZ_LFJJ01000001.1"/>
</dbReference>
<organism evidence="2 3">
    <name type="scientific">Candidatus Burkholderia verschuerenii</name>
    <dbReference type="NCBI Taxonomy" id="242163"/>
    <lineage>
        <taxon>Bacteria</taxon>
        <taxon>Pseudomonadati</taxon>
        <taxon>Pseudomonadota</taxon>
        <taxon>Betaproteobacteria</taxon>
        <taxon>Burkholderiales</taxon>
        <taxon>Burkholderiaceae</taxon>
        <taxon>Burkholderia</taxon>
    </lineage>
</organism>
<dbReference type="InterPro" id="IPR013766">
    <property type="entry name" value="Thioredoxin_domain"/>
</dbReference>
<dbReference type="GO" id="GO:0016209">
    <property type="term" value="F:antioxidant activity"/>
    <property type="evidence" value="ECO:0007669"/>
    <property type="project" value="InterPro"/>
</dbReference>
<keyword evidence="3" id="KW-1185">Reference proteome</keyword>
<feature type="domain" description="Thioredoxin" evidence="1">
    <location>
        <begin position="8"/>
        <end position="159"/>
    </location>
</feature>
<evidence type="ECO:0000313" key="3">
    <source>
        <dbReference type="Proteomes" id="UP000036959"/>
    </source>
</evidence>
<dbReference type="InterPro" id="IPR036249">
    <property type="entry name" value="Thioredoxin-like_sf"/>
</dbReference>
<evidence type="ECO:0000259" key="1">
    <source>
        <dbReference type="PROSITE" id="PS51352"/>
    </source>
</evidence>
<dbReference type="PANTHER" id="PTHR43640:SF1">
    <property type="entry name" value="THIOREDOXIN-DEPENDENT PEROXIREDOXIN"/>
    <property type="match status" value="1"/>
</dbReference>
<dbReference type="PANTHER" id="PTHR43640">
    <property type="entry name" value="OS07G0260300 PROTEIN"/>
    <property type="match status" value="1"/>
</dbReference>
<dbReference type="Proteomes" id="UP000036959">
    <property type="component" value="Unassembled WGS sequence"/>
</dbReference>
<dbReference type="Gene3D" id="3.40.30.10">
    <property type="entry name" value="Glutaredoxin"/>
    <property type="match status" value="1"/>
</dbReference>
<dbReference type="EMBL" id="LFJJ01000001">
    <property type="protein sequence ID" value="KND62422.1"/>
    <property type="molecule type" value="Genomic_DNA"/>
</dbReference>
<reference evidence="3" key="1">
    <citation type="submission" date="2015-06" db="EMBL/GenBank/DDBJ databases">
        <title>Comparative genomics of Burkholderia leaf nodule symbionts.</title>
        <authorList>
            <person name="Carlier A."/>
            <person name="Eberl L."/>
            <person name="Pinto-Carbo M."/>
        </authorList>
    </citation>
    <scope>NUCLEOTIDE SEQUENCE [LARGE SCALE GENOMIC DNA]</scope>
    <source>
        <strain evidence="3">UZHbot4</strain>
    </source>
</reference>
<dbReference type="CDD" id="cd02969">
    <property type="entry name" value="PRX_like1"/>
    <property type="match status" value="1"/>
</dbReference>
<dbReference type="Pfam" id="PF00578">
    <property type="entry name" value="AhpC-TSA"/>
    <property type="match status" value="1"/>
</dbReference>
<dbReference type="InterPro" id="IPR000866">
    <property type="entry name" value="AhpC/TSA"/>
</dbReference>
<dbReference type="AlphaFoldDB" id="A0A0L0MIA1"/>
<evidence type="ECO:0000313" key="2">
    <source>
        <dbReference type="EMBL" id="KND62422.1"/>
    </source>
</evidence>
<name>A0A0L0MIA1_9BURK</name>
<dbReference type="InterPro" id="IPR047262">
    <property type="entry name" value="PRX-like1"/>
</dbReference>
<accession>A0A0L0MIA1</accession>
<sequence length="182" mass="20133">MPTESPPGELGALAPSFSLNATDGNTYTLDDLKGPRGLVIVFMCNHCPYVKTALPGLIRDARHLREFGINVAGINSNDGRVYTDDAFEHMITLAQEYALPFPYLHDETQSVARDYGAVCTPECFGFDGDMRLKYRRRIDASRKEALPDAHRDLLEAMRAIAEHGDAPGEQYPALGCSIKWTV</sequence>
<protein>
    <submittedName>
        <fullName evidence="2">PPO candidate 1</fullName>
    </submittedName>
</protein>
<proteinExistence type="predicted"/>
<dbReference type="OrthoDB" id="9809746at2"/>